<sequence>MAVNNTQRPRGRVAGCLQAVLVPLIIIGIITAWNYFKDDDSPSSPSSSSSSSSSSDDKGGDSDGWKAGDCGGPDPDKGSDSYQKLDCDDSGATFKALKILDGAILDDSIQCPAGTDIIIKVSISFGSSSGGGIPSSTVCGRNLSGDHPGDAGAGGGQLVKGDCIDSTAKEIPCASAGPDDYKVLDLVKTESECPAKTTDPLKLTLGIGRPYDVICGRKAA</sequence>
<keyword evidence="2" id="KW-1133">Transmembrane helix</keyword>
<feature type="compositionally biased region" description="Basic and acidic residues" evidence="1">
    <location>
        <begin position="55"/>
        <end position="66"/>
    </location>
</feature>
<reference evidence="3 4" key="1">
    <citation type="journal article" date="2019" name="Int. J. Syst. Evol. Microbiol.">
        <title>The Global Catalogue of Microorganisms (GCM) 10K type strain sequencing project: providing services to taxonomists for standard genome sequencing and annotation.</title>
        <authorList>
            <consortium name="The Broad Institute Genomics Platform"/>
            <consortium name="The Broad Institute Genome Sequencing Center for Infectious Disease"/>
            <person name="Wu L."/>
            <person name="Ma J."/>
        </authorList>
    </citation>
    <scope>NUCLEOTIDE SEQUENCE [LARGE SCALE GENOMIC DNA]</scope>
    <source>
        <strain evidence="3 4">JCM 10367</strain>
    </source>
</reference>
<dbReference type="EMBL" id="BAAAGU010000022">
    <property type="protein sequence ID" value="GAA0646536.1"/>
    <property type="molecule type" value="Genomic_DNA"/>
</dbReference>
<comment type="caution">
    <text evidence="3">The sequence shown here is derived from an EMBL/GenBank/DDBJ whole genome shotgun (WGS) entry which is preliminary data.</text>
</comment>
<feature type="compositionally biased region" description="Basic and acidic residues" evidence="1">
    <location>
        <begin position="74"/>
        <end position="83"/>
    </location>
</feature>
<feature type="transmembrane region" description="Helical" evidence="2">
    <location>
        <begin position="12"/>
        <end position="36"/>
    </location>
</feature>
<proteinExistence type="predicted"/>
<evidence type="ECO:0000256" key="2">
    <source>
        <dbReference type="SAM" id="Phobius"/>
    </source>
</evidence>
<feature type="region of interest" description="Disordered" evidence="1">
    <location>
        <begin position="39"/>
        <end position="83"/>
    </location>
</feature>
<accession>A0ABN1HG93</accession>
<dbReference type="Proteomes" id="UP001500724">
    <property type="component" value="Unassembled WGS sequence"/>
</dbReference>
<evidence type="ECO:0000313" key="4">
    <source>
        <dbReference type="Proteomes" id="UP001500724"/>
    </source>
</evidence>
<evidence type="ECO:0000256" key="1">
    <source>
        <dbReference type="SAM" id="MobiDB-lite"/>
    </source>
</evidence>
<protein>
    <recommendedName>
        <fullName evidence="5">Secreted protein</fullName>
    </recommendedName>
</protein>
<feature type="compositionally biased region" description="Low complexity" evidence="1">
    <location>
        <begin position="42"/>
        <end position="54"/>
    </location>
</feature>
<name>A0ABN1HG93_9ACTN</name>
<gene>
    <name evidence="3" type="ORF">GCM10009535_25240</name>
</gene>
<organism evidence="3 4">
    <name type="scientific">Streptomyces thermocarboxydovorans</name>
    <dbReference type="NCBI Taxonomy" id="59298"/>
    <lineage>
        <taxon>Bacteria</taxon>
        <taxon>Bacillati</taxon>
        <taxon>Actinomycetota</taxon>
        <taxon>Actinomycetes</taxon>
        <taxon>Kitasatosporales</taxon>
        <taxon>Streptomycetaceae</taxon>
        <taxon>Streptomyces</taxon>
    </lineage>
</organism>
<keyword evidence="2" id="KW-0472">Membrane</keyword>
<dbReference type="RefSeq" id="WP_344000411.1">
    <property type="nucleotide sequence ID" value="NZ_BAAAGU010000022.1"/>
</dbReference>
<evidence type="ECO:0000313" key="3">
    <source>
        <dbReference type="EMBL" id="GAA0646536.1"/>
    </source>
</evidence>
<keyword evidence="2" id="KW-0812">Transmembrane</keyword>
<keyword evidence="4" id="KW-1185">Reference proteome</keyword>
<evidence type="ECO:0008006" key="5">
    <source>
        <dbReference type="Google" id="ProtNLM"/>
    </source>
</evidence>